<dbReference type="GO" id="GO:0004497">
    <property type="term" value="F:monooxygenase activity"/>
    <property type="evidence" value="ECO:0007669"/>
    <property type="project" value="UniProtKB-KW"/>
</dbReference>
<dbReference type="PANTHER" id="PTHR13789">
    <property type="entry name" value="MONOOXYGENASE"/>
    <property type="match status" value="1"/>
</dbReference>
<comment type="cofactor">
    <cofactor evidence="1">
        <name>FAD</name>
        <dbReference type="ChEBI" id="CHEBI:57692"/>
    </cofactor>
</comment>
<evidence type="ECO:0000259" key="6">
    <source>
        <dbReference type="Pfam" id="PF01494"/>
    </source>
</evidence>
<dbReference type="PRINTS" id="PR00420">
    <property type="entry name" value="RNGMNOXGNASE"/>
</dbReference>
<evidence type="ECO:0000256" key="2">
    <source>
        <dbReference type="ARBA" id="ARBA00022630"/>
    </source>
</evidence>
<proteinExistence type="predicted"/>
<comment type="caution">
    <text evidence="7">The sequence shown here is derived from an EMBL/GenBank/DDBJ whole genome shotgun (WGS) entry which is preliminary data.</text>
</comment>
<accession>A0A533IEI7</accession>
<name>A0A533IEI7_PARDE</name>
<dbReference type="InterPro" id="IPR002938">
    <property type="entry name" value="FAD-bd"/>
</dbReference>
<sequence length="378" mass="40348">MSNYLRNRQVCVIGGGIAGLTAATALAQRGAQVTVLERAPAQTEVGAGLQISPNAGRVLDALGLAQAVDSVSVRSEGVVMHSAAGRQIAVLPLSTRQPGAAFRMIQRARLVEVLGDAARAAGADLQFGQQVAMPLQTDATLLVGADGLHSVVRPLLNGPETPFFTGQTAWRTLIPDPVEDPFARVFMGPGRHLVSYPLGGGLRNIVAVQERADWVAESWSHQDEPANLRAAFAHFGGPVPGWLSRVETCGIWGLFRHEIASRWHDDKHVILGDAAHPTLPFMAQGAVMAIEDAWILAACLDAIPDQGAALARYQALRLPRVRKVINAANGNARNYHLTGPARIVAHLGLGALSRIAPATLPSRFDWIYDYDPVAERVA</sequence>
<dbReference type="Pfam" id="PF01494">
    <property type="entry name" value="FAD_binding_3"/>
    <property type="match status" value="2"/>
</dbReference>
<evidence type="ECO:0000256" key="4">
    <source>
        <dbReference type="ARBA" id="ARBA00023002"/>
    </source>
</evidence>
<keyword evidence="5" id="KW-0503">Monooxygenase</keyword>
<dbReference type="InterPro" id="IPR050493">
    <property type="entry name" value="FAD-dep_Monooxygenase_BioMet"/>
</dbReference>
<evidence type="ECO:0000256" key="5">
    <source>
        <dbReference type="ARBA" id="ARBA00023033"/>
    </source>
</evidence>
<evidence type="ECO:0000313" key="8">
    <source>
        <dbReference type="Proteomes" id="UP000315344"/>
    </source>
</evidence>
<feature type="domain" description="FAD-binding" evidence="6">
    <location>
        <begin position="9"/>
        <end position="134"/>
    </location>
</feature>
<evidence type="ECO:0000256" key="3">
    <source>
        <dbReference type="ARBA" id="ARBA00022827"/>
    </source>
</evidence>
<dbReference type="PANTHER" id="PTHR13789:SF318">
    <property type="entry name" value="GERANYLGERANYL DIPHOSPHATE REDUCTASE"/>
    <property type="match status" value="1"/>
</dbReference>
<dbReference type="Proteomes" id="UP000315344">
    <property type="component" value="Unassembled WGS sequence"/>
</dbReference>
<dbReference type="GO" id="GO:0071949">
    <property type="term" value="F:FAD binding"/>
    <property type="evidence" value="ECO:0007669"/>
    <property type="project" value="InterPro"/>
</dbReference>
<dbReference type="SUPFAM" id="SSF54373">
    <property type="entry name" value="FAD-linked reductases, C-terminal domain"/>
    <property type="match status" value="1"/>
</dbReference>
<reference evidence="7 8" key="1">
    <citation type="journal article" date="2017" name="Nat. Commun.">
        <title>In situ click chemistry generation of cyclooxygenase-2 inhibitors.</title>
        <authorList>
            <person name="Bhardwaj A."/>
            <person name="Kaur J."/>
            <person name="Wuest M."/>
            <person name="Wuest F."/>
        </authorList>
    </citation>
    <scope>NUCLEOTIDE SEQUENCE [LARGE SCALE GENOMIC DNA]</scope>
    <source>
        <strain evidence="7">S2_012_000_R3_94</strain>
    </source>
</reference>
<dbReference type="SUPFAM" id="SSF51905">
    <property type="entry name" value="FAD/NAD(P)-binding domain"/>
    <property type="match status" value="1"/>
</dbReference>
<dbReference type="InterPro" id="IPR036188">
    <property type="entry name" value="FAD/NAD-bd_sf"/>
</dbReference>
<evidence type="ECO:0000256" key="1">
    <source>
        <dbReference type="ARBA" id="ARBA00001974"/>
    </source>
</evidence>
<keyword evidence="2" id="KW-0285">Flavoprotein</keyword>
<protein>
    <submittedName>
        <fullName evidence="7">FAD-dependent oxidoreductase</fullName>
    </submittedName>
</protein>
<feature type="domain" description="FAD-binding" evidence="6">
    <location>
        <begin position="138"/>
        <end position="327"/>
    </location>
</feature>
<evidence type="ECO:0000313" key="7">
    <source>
        <dbReference type="EMBL" id="TKW68877.1"/>
    </source>
</evidence>
<dbReference type="Gene3D" id="3.50.50.60">
    <property type="entry name" value="FAD/NAD(P)-binding domain"/>
    <property type="match status" value="1"/>
</dbReference>
<organism evidence="7 8">
    <name type="scientific">Paracoccus denitrificans</name>
    <dbReference type="NCBI Taxonomy" id="266"/>
    <lineage>
        <taxon>Bacteria</taxon>
        <taxon>Pseudomonadati</taxon>
        <taxon>Pseudomonadota</taxon>
        <taxon>Alphaproteobacteria</taxon>
        <taxon>Rhodobacterales</taxon>
        <taxon>Paracoccaceae</taxon>
        <taxon>Paracoccus</taxon>
    </lineage>
</organism>
<dbReference type="EMBL" id="VAFL01000001">
    <property type="protein sequence ID" value="TKW68877.1"/>
    <property type="molecule type" value="Genomic_DNA"/>
</dbReference>
<keyword evidence="3" id="KW-0274">FAD</keyword>
<gene>
    <name evidence="7" type="ORF">DI616_01505</name>
</gene>
<keyword evidence="4" id="KW-0560">Oxidoreductase</keyword>
<dbReference type="AlphaFoldDB" id="A0A533IEI7"/>